<dbReference type="EMBL" id="JBJKFK010006795">
    <property type="protein sequence ID" value="KAL3307660.1"/>
    <property type="molecule type" value="Genomic_DNA"/>
</dbReference>
<feature type="non-terminal residue" evidence="2">
    <location>
        <position position="384"/>
    </location>
</feature>
<evidence type="ECO:0000313" key="2">
    <source>
        <dbReference type="EMBL" id="KAL3307660.1"/>
    </source>
</evidence>
<sequence>MSLKAQPLSYYHYNERPSSPRVPPPVIVGAPYKSAALKLGGSTKLAIEDLRQLHASLLDQIKQRGSKLSESKEAAQHVVEVKQLADSPPPLPAPPASLSPPPARFTSSRHATHWQSNRPHNRQQSPIRMREMYNENDGTPSPPLPPPPLPIDPLLVPDNINDELMADGFESKMKPPWHCHKVKSYQDSGQHYSPMQGILKNPYSQNNQMANTSNSRCKPTSQQYDYPTLSNKVYFNSLDDRAYGKYNPKKMVMNKTKATLQYGYAGKNEADNEAKLVRAQQIQQSNNSRNWGDTKESENGAYSCSLHRCAPRYSNGTKYEGSSYSLSNKGIDLAYDDDDPSISEATTAECPSSNSHRSSTLNLRGLMLGQPHQYTGDGMYQGVK</sequence>
<proteinExistence type="predicted"/>
<accession>A0ABD2PKN3</accession>
<feature type="compositionally biased region" description="Pro residues" evidence="1">
    <location>
        <begin position="87"/>
        <end position="103"/>
    </location>
</feature>
<gene>
    <name evidence="2" type="ORF">Ciccas_013821</name>
</gene>
<protein>
    <submittedName>
        <fullName evidence="2">Uncharacterized protein</fullName>
    </submittedName>
</protein>
<reference evidence="2 3" key="1">
    <citation type="submission" date="2024-11" db="EMBL/GenBank/DDBJ databases">
        <title>Adaptive evolution of stress response genes in parasites aligns with host niche diversity.</title>
        <authorList>
            <person name="Hahn C."/>
            <person name="Resl P."/>
        </authorList>
    </citation>
    <scope>NUCLEOTIDE SEQUENCE [LARGE SCALE GENOMIC DNA]</scope>
    <source>
        <strain evidence="2">EGGRZ-B1_66</strain>
        <tissue evidence="2">Body</tissue>
    </source>
</reference>
<organism evidence="2 3">
    <name type="scientific">Cichlidogyrus casuarinus</name>
    <dbReference type="NCBI Taxonomy" id="1844966"/>
    <lineage>
        <taxon>Eukaryota</taxon>
        <taxon>Metazoa</taxon>
        <taxon>Spiralia</taxon>
        <taxon>Lophotrochozoa</taxon>
        <taxon>Platyhelminthes</taxon>
        <taxon>Monogenea</taxon>
        <taxon>Monopisthocotylea</taxon>
        <taxon>Dactylogyridea</taxon>
        <taxon>Ancyrocephalidae</taxon>
        <taxon>Cichlidogyrus</taxon>
    </lineage>
</organism>
<evidence type="ECO:0000256" key="1">
    <source>
        <dbReference type="SAM" id="MobiDB-lite"/>
    </source>
</evidence>
<evidence type="ECO:0000313" key="3">
    <source>
        <dbReference type="Proteomes" id="UP001626550"/>
    </source>
</evidence>
<dbReference type="Proteomes" id="UP001626550">
    <property type="component" value="Unassembled WGS sequence"/>
</dbReference>
<feature type="compositionally biased region" description="Polar residues" evidence="1">
    <location>
        <begin position="105"/>
        <end position="126"/>
    </location>
</feature>
<feature type="region of interest" description="Disordered" evidence="1">
    <location>
        <begin position="83"/>
        <end position="126"/>
    </location>
</feature>
<name>A0ABD2PKN3_9PLAT</name>
<dbReference type="AlphaFoldDB" id="A0ABD2PKN3"/>
<keyword evidence="3" id="KW-1185">Reference proteome</keyword>
<comment type="caution">
    <text evidence="2">The sequence shown here is derived from an EMBL/GenBank/DDBJ whole genome shotgun (WGS) entry which is preliminary data.</text>
</comment>